<keyword evidence="2" id="KW-0805">Transcription regulation</keyword>
<dbReference type="InterPro" id="IPR007627">
    <property type="entry name" value="RNA_pol_sigma70_r2"/>
</dbReference>
<dbReference type="SUPFAM" id="SSF88946">
    <property type="entry name" value="Sigma2 domain of RNA polymerase sigma factors"/>
    <property type="match status" value="1"/>
</dbReference>
<dbReference type="Gene3D" id="1.10.10.10">
    <property type="entry name" value="Winged helix-like DNA-binding domain superfamily/Winged helix DNA-binding domain"/>
    <property type="match status" value="1"/>
</dbReference>
<feature type="domain" description="RNA polymerase sigma-70 region 2" evidence="5">
    <location>
        <begin position="25"/>
        <end position="92"/>
    </location>
</feature>
<dbReference type="Gene3D" id="1.10.1740.10">
    <property type="match status" value="1"/>
</dbReference>
<proteinExistence type="inferred from homology"/>
<dbReference type="InterPro" id="IPR039425">
    <property type="entry name" value="RNA_pol_sigma-70-like"/>
</dbReference>
<dbReference type="Pfam" id="PF04542">
    <property type="entry name" value="Sigma70_r2"/>
    <property type="match status" value="1"/>
</dbReference>
<keyword evidence="3" id="KW-0731">Sigma factor</keyword>
<dbReference type="GO" id="GO:0016987">
    <property type="term" value="F:sigma factor activity"/>
    <property type="evidence" value="ECO:0007669"/>
    <property type="project" value="UniProtKB-KW"/>
</dbReference>
<dbReference type="SUPFAM" id="SSF88659">
    <property type="entry name" value="Sigma3 and sigma4 domains of RNA polymerase sigma factors"/>
    <property type="match status" value="1"/>
</dbReference>
<feature type="domain" description="RNA polymerase sigma factor 70 region 4 type 2" evidence="6">
    <location>
        <begin position="124"/>
        <end position="172"/>
    </location>
</feature>
<dbReference type="InterPro" id="IPR014284">
    <property type="entry name" value="RNA_pol_sigma-70_dom"/>
</dbReference>
<dbReference type="Pfam" id="PF08281">
    <property type="entry name" value="Sigma70_r4_2"/>
    <property type="match status" value="1"/>
</dbReference>
<dbReference type="GO" id="GO:0003677">
    <property type="term" value="F:DNA binding"/>
    <property type="evidence" value="ECO:0007669"/>
    <property type="project" value="InterPro"/>
</dbReference>
<dbReference type="CDD" id="cd06171">
    <property type="entry name" value="Sigma70_r4"/>
    <property type="match status" value="1"/>
</dbReference>
<evidence type="ECO:0000259" key="6">
    <source>
        <dbReference type="Pfam" id="PF08281"/>
    </source>
</evidence>
<dbReference type="InterPro" id="IPR036388">
    <property type="entry name" value="WH-like_DNA-bd_sf"/>
</dbReference>
<evidence type="ECO:0000256" key="1">
    <source>
        <dbReference type="ARBA" id="ARBA00010641"/>
    </source>
</evidence>
<dbReference type="RefSeq" id="WP_086594974.1">
    <property type="nucleotide sequence ID" value="NZ_MTSE01000007.1"/>
</dbReference>
<dbReference type="EMBL" id="MTSE01000007">
    <property type="protein sequence ID" value="OUJ73213.1"/>
    <property type="molecule type" value="Genomic_DNA"/>
</dbReference>
<organism evidence="7 8">
    <name type="scientific">Hymenobacter crusticola</name>
    <dbReference type="NCBI Taxonomy" id="1770526"/>
    <lineage>
        <taxon>Bacteria</taxon>
        <taxon>Pseudomonadati</taxon>
        <taxon>Bacteroidota</taxon>
        <taxon>Cytophagia</taxon>
        <taxon>Cytophagales</taxon>
        <taxon>Hymenobacteraceae</taxon>
        <taxon>Hymenobacter</taxon>
    </lineage>
</organism>
<evidence type="ECO:0000256" key="4">
    <source>
        <dbReference type="ARBA" id="ARBA00023163"/>
    </source>
</evidence>
<protein>
    <submittedName>
        <fullName evidence="7">RNA polymerase</fullName>
    </submittedName>
</protein>
<dbReference type="GO" id="GO:0006352">
    <property type="term" value="P:DNA-templated transcription initiation"/>
    <property type="evidence" value="ECO:0007669"/>
    <property type="project" value="InterPro"/>
</dbReference>
<dbReference type="PANTHER" id="PTHR43133">
    <property type="entry name" value="RNA POLYMERASE ECF-TYPE SIGMA FACTO"/>
    <property type="match status" value="1"/>
</dbReference>
<dbReference type="InterPro" id="IPR013249">
    <property type="entry name" value="RNA_pol_sigma70_r4_t2"/>
</dbReference>
<dbReference type="PANTHER" id="PTHR43133:SF46">
    <property type="entry name" value="RNA POLYMERASE SIGMA-70 FACTOR ECF SUBFAMILY"/>
    <property type="match status" value="1"/>
</dbReference>
<comment type="caution">
    <text evidence="7">The sequence shown here is derived from an EMBL/GenBank/DDBJ whole genome shotgun (WGS) entry which is preliminary data.</text>
</comment>
<dbReference type="Proteomes" id="UP000194873">
    <property type="component" value="Unassembled WGS sequence"/>
</dbReference>
<comment type="similarity">
    <text evidence="1">Belongs to the sigma-70 factor family. ECF subfamily.</text>
</comment>
<evidence type="ECO:0000313" key="7">
    <source>
        <dbReference type="EMBL" id="OUJ73213.1"/>
    </source>
</evidence>
<sequence length="188" mass="22177">MSSAEDALLLWDLFKQGDWNAYTKLYNQYFKLLNNYGYKFTKDINFIEDAVQDLFVKLWTTRSNLGNPLSVKNYLYKSLRSTLFRKLQSNSRFTEIQDDNSLPFEASFDQAVIATEQEQELRVKIKVVIDKLPARQQEIIYLRFYESFDYEEISDIMNITIASTYKLLYKALHSVESVFKDSNISNSF</sequence>
<evidence type="ECO:0000259" key="5">
    <source>
        <dbReference type="Pfam" id="PF04542"/>
    </source>
</evidence>
<dbReference type="NCBIfam" id="TIGR02937">
    <property type="entry name" value="sigma70-ECF"/>
    <property type="match status" value="1"/>
</dbReference>
<dbReference type="InterPro" id="IPR013324">
    <property type="entry name" value="RNA_pol_sigma_r3/r4-like"/>
</dbReference>
<evidence type="ECO:0000256" key="3">
    <source>
        <dbReference type="ARBA" id="ARBA00023082"/>
    </source>
</evidence>
<gene>
    <name evidence="7" type="ORF">BXP70_15415</name>
</gene>
<name>A0A243WDP5_9BACT</name>
<reference evidence="7 8" key="1">
    <citation type="submission" date="2017-01" db="EMBL/GenBank/DDBJ databases">
        <title>A new Hymenobacter.</title>
        <authorList>
            <person name="Liang Y."/>
            <person name="Feng F."/>
        </authorList>
    </citation>
    <scope>NUCLEOTIDE SEQUENCE [LARGE SCALE GENOMIC DNA]</scope>
    <source>
        <strain evidence="7">MIMBbqt21</strain>
    </source>
</reference>
<dbReference type="InterPro" id="IPR013325">
    <property type="entry name" value="RNA_pol_sigma_r2"/>
</dbReference>
<evidence type="ECO:0000313" key="8">
    <source>
        <dbReference type="Proteomes" id="UP000194873"/>
    </source>
</evidence>
<dbReference type="OrthoDB" id="9150024at2"/>
<evidence type="ECO:0000256" key="2">
    <source>
        <dbReference type="ARBA" id="ARBA00023015"/>
    </source>
</evidence>
<accession>A0A243WDP5</accession>
<dbReference type="AlphaFoldDB" id="A0A243WDP5"/>
<keyword evidence="4" id="KW-0804">Transcription</keyword>
<keyword evidence="8" id="KW-1185">Reference proteome</keyword>